<dbReference type="AlphaFoldDB" id="A0A0B8T555"/>
<dbReference type="eggNOG" id="COG0594">
    <property type="taxonomic scope" value="Bacteria"/>
</dbReference>
<comment type="caution">
    <text evidence="1">The sequence shown here is derived from an EMBL/GenBank/DDBJ whole genome shotgun (WGS) entry which is preliminary data.</text>
</comment>
<evidence type="ECO:0000313" key="1">
    <source>
        <dbReference type="EMBL" id="KGE15523.1"/>
    </source>
</evidence>
<evidence type="ECO:0000313" key="2">
    <source>
        <dbReference type="Proteomes" id="UP000031802"/>
    </source>
</evidence>
<dbReference type="PATRIC" id="fig|1229276.3.peg.650"/>
<protein>
    <submittedName>
        <fullName evidence="1">Ribonuclease P protein component</fullName>
    </submittedName>
</protein>
<reference evidence="2" key="1">
    <citation type="submission" date="2014-04" db="EMBL/GenBank/DDBJ databases">
        <title>Whole-Genome optical mapping and complete genome sequence of Sphingobacterium deserti sp. nov., a new spaces isolated from desert in the west of China.</title>
        <authorList>
            <person name="Teng C."/>
            <person name="Zhou Z."/>
            <person name="Li X."/>
            <person name="Chen M."/>
            <person name="Lin M."/>
            <person name="Wang L."/>
            <person name="Su S."/>
            <person name="Zhang C."/>
            <person name="Zhang W."/>
        </authorList>
    </citation>
    <scope>NUCLEOTIDE SEQUENCE [LARGE SCALE GENOMIC DNA]</scope>
    <source>
        <strain evidence="2">ACCC05744</strain>
    </source>
</reference>
<accession>A0A0B8T555</accession>
<keyword evidence="2" id="KW-1185">Reference proteome</keyword>
<dbReference type="Proteomes" id="UP000031802">
    <property type="component" value="Unassembled WGS sequence"/>
</dbReference>
<dbReference type="STRING" id="1229276.DI53_0627"/>
<organism evidence="1 2">
    <name type="scientific">Sphingobacterium deserti</name>
    <dbReference type="NCBI Taxonomy" id="1229276"/>
    <lineage>
        <taxon>Bacteria</taxon>
        <taxon>Pseudomonadati</taxon>
        <taxon>Bacteroidota</taxon>
        <taxon>Sphingobacteriia</taxon>
        <taxon>Sphingobacteriales</taxon>
        <taxon>Sphingobacteriaceae</taxon>
        <taxon>Sphingobacterium</taxon>
    </lineage>
</organism>
<reference evidence="1 2" key="2">
    <citation type="journal article" date="2015" name="PLoS ONE">
        <title>Whole-Genome Optical Mapping and Finished Genome Sequence of Sphingobacterium deserti sp. nov., a New Species Isolated from the Western Desert of China.</title>
        <authorList>
            <person name="Teng C."/>
            <person name="Zhou Z."/>
            <person name="Molnar I."/>
            <person name="Li X."/>
            <person name="Tang R."/>
            <person name="Chen M."/>
            <person name="Wang L."/>
            <person name="Su S."/>
            <person name="Zhang W."/>
            <person name="Lin M."/>
        </authorList>
    </citation>
    <scope>NUCLEOTIDE SEQUENCE [LARGE SCALE GENOMIC DNA]</scope>
    <source>
        <strain evidence="2">ACCC05744</strain>
    </source>
</reference>
<sequence>MLKRRMRESYRLQKHTLYSFLQQHMLSLTVAFQYVGKEKTAYAQLHQRMELVLGKLKDECTKIYLGEDD</sequence>
<gene>
    <name evidence="1" type="ORF">DI53_0627</name>
</gene>
<dbReference type="EMBL" id="JJMU01000010">
    <property type="protein sequence ID" value="KGE15523.1"/>
    <property type="molecule type" value="Genomic_DNA"/>
</dbReference>
<name>A0A0B8T555_9SPHI</name>
<proteinExistence type="predicted"/>